<feature type="domain" description="Glycosyl hydrolase family 95 catalytic" evidence="3">
    <location>
        <begin position="392"/>
        <end position="615"/>
    </location>
</feature>
<dbReference type="InterPro" id="IPR054363">
    <property type="entry name" value="GH95_cat"/>
</dbReference>
<feature type="domain" description="Glycosyl hydrolase family 95 catalytic" evidence="3">
    <location>
        <begin position="934"/>
        <end position="1371"/>
    </location>
</feature>
<feature type="domain" description="Alpha fucosidase A-like C-terminal" evidence="2">
    <location>
        <begin position="1373"/>
        <end position="1446"/>
    </location>
</feature>
<dbReference type="PANTHER" id="PTHR31084:SF0">
    <property type="entry name" value="ALPHA-L-FUCOSIDASE 2"/>
    <property type="match status" value="1"/>
</dbReference>
<dbReference type="Proteomes" id="UP000593564">
    <property type="component" value="Unassembled WGS sequence"/>
</dbReference>
<gene>
    <name evidence="4" type="ORF">HYC85_009749</name>
</gene>
<dbReference type="Gene3D" id="2.70.98.50">
    <property type="entry name" value="putative glycoside hydrolase family protein from bacillus halodurans"/>
    <property type="match status" value="1"/>
</dbReference>
<dbReference type="InterPro" id="IPR049053">
    <property type="entry name" value="AFCA-like_C"/>
</dbReference>
<dbReference type="PANTHER" id="PTHR31084">
    <property type="entry name" value="ALPHA-L-FUCOSIDASE 2"/>
    <property type="match status" value="1"/>
</dbReference>
<protein>
    <recommendedName>
        <fullName evidence="6">Glycosyl hydrolase family 95 N-terminal domain-containing protein</fullName>
    </recommendedName>
</protein>
<organism evidence="4 5">
    <name type="scientific">Camellia sinensis</name>
    <name type="common">Tea plant</name>
    <name type="synonym">Thea sinensis</name>
    <dbReference type="NCBI Taxonomy" id="4442"/>
    <lineage>
        <taxon>Eukaryota</taxon>
        <taxon>Viridiplantae</taxon>
        <taxon>Streptophyta</taxon>
        <taxon>Embryophyta</taxon>
        <taxon>Tracheophyta</taxon>
        <taxon>Spermatophyta</taxon>
        <taxon>Magnoliopsida</taxon>
        <taxon>eudicotyledons</taxon>
        <taxon>Gunneridae</taxon>
        <taxon>Pentapetalae</taxon>
        <taxon>asterids</taxon>
        <taxon>Ericales</taxon>
        <taxon>Theaceae</taxon>
        <taxon>Camellia</taxon>
    </lineage>
</organism>
<evidence type="ECO:0000313" key="5">
    <source>
        <dbReference type="Proteomes" id="UP000593564"/>
    </source>
</evidence>
<feature type="domain" description="Glycosyl hydrolase family 95 catalytic" evidence="3">
    <location>
        <begin position="295"/>
        <end position="391"/>
    </location>
</feature>
<feature type="domain" description="Glycosyl hydrolase family 95 N-terminal" evidence="1">
    <location>
        <begin position="35"/>
        <end position="268"/>
    </location>
</feature>
<dbReference type="FunFam" id="1.50.10.10:FF:000028">
    <property type="entry name" value="Alpha-L-fucosidase 2"/>
    <property type="match status" value="1"/>
</dbReference>
<dbReference type="Pfam" id="PF22124">
    <property type="entry name" value="Glyco_hydro_95_cat"/>
    <property type="match status" value="3"/>
</dbReference>
<name>A0A7J7HGS8_CAMSI</name>
<evidence type="ECO:0000259" key="3">
    <source>
        <dbReference type="Pfam" id="PF22124"/>
    </source>
</evidence>
<reference evidence="4 5" key="2">
    <citation type="submission" date="2020-07" db="EMBL/GenBank/DDBJ databases">
        <title>Genome assembly of wild tea tree DASZ reveals pedigree and selection history of tea varieties.</title>
        <authorList>
            <person name="Zhang W."/>
        </authorList>
    </citation>
    <scope>NUCLEOTIDE SEQUENCE [LARGE SCALE GENOMIC DNA]</scope>
    <source>
        <strain evidence="5">cv. G240</strain>
        <tissue evidence="4">Leaf</tissue>
    </source>
</reference>
<dbReference type="Gene3D" id="1.50.10.10">
    <property type="match status" value="2"/>
</dbReference>
<evidence type="ECO:0008006" key="6">
    <source>
        <dbReference type="Google" id="ProtNLM"/>
    </source>
</evidence>
<dbReference type="Pfam" id="PF21307">
    <property type="entry name" value="Glyco_hydro_95_C"/>
    <property type="match status" value="1"/>
</dbReference>
<reference evidence="5" key="1">
    <citation type="journal article" date="2020" name="Nat. Commun.">
        <title>Genome assembly of wild tea tree DASZ reveals pedigree and selection history of tea varieties.</title>
        <authorList>
            <person name="Zhang W."/>
            <person name="Zhang Y."/>
            <person name="Qiu H."/>
            <person name="Guo Y."/>
            <person name="Wan H."/>
            <person name="Zhang X."/>
            <person name="Scossa F."/>
            <person name="Alseekh S."/>
            <person name="Zhang Q."/>
            <person name="Wang P."/>
            <person name="Xu L."/>
            <person name="Schmidt M.H."/>
            <person name="Jia X."/>
            <person name="Li D."/>
            <person name="Zhu A."/>
            <person name="Guo F."/>
            <person name="Chen W."/>
            <person name="Ni D."/>
            <person name="Usadel B."/>
            <person name="Fernie A.R."/>
            <person name="Wen W."/>
        </authorList>
    </citation>
    <scope>NUCLEOTIDE SEQUENCE [LARGE SCALE GENOMIC DNA]</scope>
    <source>
        <strain evidence="5">cv. G240</strain>
    </source>
</reference>
<dbReference type="InterPro" id="IPR012341">
    <property type="entry name" value="6hp_glycosidase-like_sf"/>
</dbReference>
<sequence>MADGDWLMVGRPGMKDLWEPSLLEEEASRPLEVRFGGPAKHWTDALPIGNGRLGAMVWGGVQSETLNLNEDTLWTGIPGNYTNPDAPKSLSVVRKLVDDGQYAEATTEAVKLSDNPSAAYQLLGDIKLEFNDSHASYSEETYSRVLDLDTATTKVKYSVGEVEFVREHFASNPDQVIVTKISGSKSGSLSFTVSIDSKLQHHSSVNGKNQIIMEGSCPGYPKGIQFSAILDLQISDVGTIYLLDDKKLKIEGSDWVVMLLVASSSFDGPFTKPSDSKKDPTSESLSTLNLIKNLSYADLHSRHLDDYQKLFHRVSLQLSKSSKNVGENGCLDRNKNLSSATDLCLESNEAKTVSTAERVKSFQTDEDPSLVELLFQYGRYLLISCSWPGTQGFLESKAYPFLEGCASFLLDWLIEGRGGYLETNPSTSPEHTFIAPDGKPASVSYSTTMDMSIIKEVFSAVVSAAQALGKSDDDLVDRVRKAQPRLYPTKIARDGSIMEWAQDFEDPDPHHRHLSHLFGLFPGHKITVEKTPDLCKAANSTLYKRGEEGPGWSTVWKTALWARLLDSEHAYRMVKHLFNLVDPDHESDFEGGLYSNLFTAHPPFQIDANFGKTLKIKRELDLSPIMKEDSDWVMVGRPGMKDLWEPSLLEAEPSKALEVRFSGPAKHWTDAIPIGNGRLGAMVWGGVQFETLNLNEDTLWTGIPGNYTNPDAPKSLSVVRKLVDDGQYAEATTEAVKLSDNPSDVYQFLGDIKLEFDDSHASYIEETYSRVLDLDTATTKVKYSVGEVEFVREHFASNPDQVIVTKISGSKSGSLSFMVSLDSKLHHHSSINGKNQIIMEGSCPGKRIPPKLNENDNPKGIQFSAILDLQISDVGTINVLDDKKLKIEGSDWAVMLLVASSSFDGPFTKPSDSKKDPTSESLSTFNLIKNLSSADLYSRHLVDYQNLFHRVSLQLSKSSKNVRENGCLDRKKHLSSATDLFLESSEDKMVSTAERVKSFQTDEDPSLVELLFQYGRYLLISCSRPGTQVANLQGIWNKDIEPAWDGAQHLNINLQMNYWPSLPCNLHECQEPLFDYISSLSVNGSKTAKVNYEANGWVAHQVSDIWAKTSPDRGQAVWALWQMGGAWLCTHLWEHYTYTMDKGFLESKAYPLLEACASFLLDWLIEGRGGYLETNPSTSPEHTFIAPDGKPASVSYSTTMDMSIIKEVFSAVVSAAEALGKSDDDLVDRIRKAQPRLYPTKIARDGSIMEWAQDFEDPEPHHRHLSHLFGLFPGHTITVEKTPDLCKAANYTLYKRGEEGPGWSTVWKTALWARLRDSENAYRMVKHLFNLVNPDHESDFEGGLYSNLFTAHPPFQIDANFGFSAAVAEMLVQSTVKDLYLLPALPRDKWANGCVKGLKARGGVTVNICWNEGNLREVGLWSKNQNSIRLHFGGIAVAVKMSSATVYTFNQQLKCVKTYSILNAAFL</sequence>
<comment type="caution">
    <text evidence="4">The sequence shown here is derived from an EMBL/GenBank/DDBJ whole genome shotgun (WGS) entry which is preliminary data.</text>
</comment>
<dbReference type="GO" id="GO:0005975">
    <property type="term" value="P:carbohydrate metabolic process"/>
    <property type="evidence" value="ECO:0007669"/>
    <property type="project" value="InterPro"/>
</dbReference>
<dbReference type="GO" id="GO:0004560">
    <property type="term" value="F:alpha-L-fucosidase activity"/>
    <property type="evidence" value="ECO:0007669"/>
    <property type="project" value="TreeGrafter"/>
</dbReference>
<evidence type="ECO:0000259" key="2">
    <source>
        <dbReference type="Pfam" id="PF21307"/>
    </source>
</evidence>
<dbReference type="InterPro" id="IPR027414">
    <property type="entry name" value="GH95_N_dom"/>
</dbReference>
<dbReference type="EMBL" id="JACBKZ010000004">
    <property type="protein sequence ID" value="KAF5951805.1"/>
    <property type="molecule type" value="Genomic_DNA"/>
</dbReference>
<accession>A0A7J7HGS8</accession>
<dbReference type="InterPro" id="IPR008928">
    <property type="entry name" value="6-hairpin_glycosidase_sf"/>
</dbReference>
<dbReference type="Pfam" id="PF14498">
    <property type="entry name" value="Glyco_hyd_65N_2"/>
    <property type="match status" value="2"/>
</dbReference>
<proteinExistence type="predicted"/>
<feature type="domain" description="Glycosyl hydrolase family 95 N-terminal" evidence="1">
    <location>
        <begin position="661"/>
        <end position="905"/>
    </location>
</feature>
<evidence type="ECO:0000313" key="4">
    <source>
        <dbReference type="EMBL" id="KAF5951805.1"/>
    </source>
</evidence>
<dbReference type="SUPFAM" id="SSF48208">
    <property type="entry name" value="Six-hairpin glycosidases"/>
    <property type="match status" value="2"/>
</dbReference>
<evidence type="ECO:0000259" key="1">
    <source>
        <dbReference type="Pfam" id="PF14498"/>
    </source>
</evidence>
<keyword evidence="5" id="KW-1185">Reference proteome</keyword>